<protein>
    <recommendedName>
        <fullName evidence="1">STAS domain-containing protein</fullName>
    </recommendedName>
</protein>
<sequence>MVDRCRTVSVGCHVSRRLGEKEFVNEQNAIFWGTFEGFVWIRCEGKGSFLQSPALKECAQQGEKHGRRRFVIDLEKCSGMDSTFMGTLAGLSTRMRRSGGDVQIASPGSKNRQSLEDLGLDHLLDIEPADAEWRGHVDDIRSDLKSFSPNGPQGLGERARHVLDAHRDLASTSDQNARRFKGVLDVLQKQAPPDEADK</sequence>
<name>A0ABP9UJY3_9BACT</name>
<dbReference type="Gene3D" id="3.30.750.24">
    <property type="entry name" value="STAS domain"/>
    <property type="match status" value="1"/>
</dbReference>
<evidence type="ECO:0000313" key="3">
    <source>
        <dbReference type="Proteomes" id="UP001476282"/>
    </source>
</evidence>
<comment type="caution">
    <text evidence="2">The sequence shown here is derived from an EMBL/GenBank/DDBJ whole genome shotgun (WGS) entry which is preliminary data.</text>
</comment>
<proteinExistence type="predicted"/>
<dbReference type="Proteomes" id="UP001476282">
    <property type="component" value="Unassembled WGS sequence"/>
</dbReference>
<evidence type="ECO:0000259" key="1">
    <source>
        <dbReference type="PROSITE" id="PS50801"/>
    </source>
</evidence>
<dbReference type="Pfam" id="PF01740">
    <property type="entry name" value="STAS"/>
    <property type="match status" value="1"/>
</dbReference>
<dbReference type="CDD" id="cd07043">
    <property type="entry name" value="STAS_anti-anti-sigma_factors"/>
    <property type="match status" value="1"/>
</dbReference>
<dbReference type="EMBL" id="BAABRI010000005">
    <property type="protein sequence ID" value="GAA5481931.1"/>
    <property type="molecule type" value="Genomic_DNA"/>
</dbReference>
<dbReference type="InterPro" id="IPR002645">
    <property type="entry name" value="STAS_dom"/>
</dbReference>
<dbReference type="SUPFAM" id="SSF52091">
    <property type="entry name" value="SpoIIaa-like"/>
    <property type="match status" value="1"/>
</dbReference>
<feature type="domain" description="STAS" evidence="1">
    <location>
        <begin position="36"/>
        <end position="124"/>
    </location>
</feature>
<organism evidence="2 3">
    <name type="scientific">Haloferula sargassicola</name>
    <dbReference type="NCBI Taxonomy" id="490096"/>
    <lineage>
        <taxon>Bacteria</taxon>
        <taxon>Pseudomonadati</taxon>
        <taxon>Verrucomicrobiota</taxon>
        <taxon>Verrucomicrobiia</taxon>
        <taxon>Verrucomicrobiales</taxon>
        <taxon>Verrucomicrobiaceae</taxon>
        <taxon>Haloferula</taxon>
    </lineage>
</organism>
<reference evidence="2 3" key="1">
    <citation type="submission" date="2024-02" db="EMBL/GenBank/DDBJ databases">
        <title>Haloferula sargassicola NBRC 104335.</title>
        <authorList>
            <person name="Ichikawa N."/>
            <person name="Katano-Makiyama Y."/>
            <person name="Hidaka K."/>
        </authorList>
    </citation>
    <scope>NUCLEOTIDE SEQUENCE [LARGE SCALE GENOMIC DNA]</scope>
    <source>
        <strain evidence="2 3">NBRC 104335</strain>
    </source>
</reference>
<dbReference type="PROSITE" id="PS50801">
    <property type="entry name" value="STAS"/>
    <property type="match status" value="1"/>
</dbReference>
<keyword evidence="3" id="KW-1185">Reference proteome</keyword>
<gene>
    <name evidence="2" type="ORF">Hsar01_01146</name>
</gene>
<accession>A0ABP9UJY3</accession>
<evidence type="ECO:0000313" key="2">
    <source>
        <dbReference type="EMBL" id="GAA5481931.1"/>
    </source>
</evidence>
<dbReference type="InterPro" id="IPR036513">
    <property type="entry name" value="STAS_dom_sf"/>
</dbReference>